<dbReference type="EMBL" id="JH159152">
    <property type="protein sequence ID" value="EGZ26370.1"/>
    <property type="molecule type" value="Genomic_DNA"/>
</dbReference>
<reference evidence="1 2" key="1">
    <citation type="journal article" date="2006" name="Science">
        <title>Phytophthora genome sequences uncover evolutionary origins and mechanisms of pathogenesis.</title>
        <authorList>
            <person name="Tyler B.M."/>
            <person name="Tripathy S."/>
            <person name="Zhang X."/>
            <person name="Dehal P."/>
            <person name="Jiang R.H."/>
            <person name="Aerts A."/>
            <person name="Arredondo F.D."/>
            <person name="Baxter L."/>
            <person name="Bensasson D."/>
            <person name="Beynon J.L."/>
            <person name="Chapman J."/>
            <person name="Damasceno C.M."/>
            <person name="Dorrance A.E."/>
            <person name="Dou D."/>
            <person name="Dickerman A.W."/>
            <person name="Dubchak I.L."/>
            <person name="Garbelotto M."/>
            <person name="Gijzen M."/>
            <person name="Gordon S.G."/>
            <person name="Govers F."/>
            <person name="Grunwald N.J."/>
            <person name="Huang W."/>
            <person name="Ivors K.L."/>
            <person name="Jones R.W."/>
            <person name="Kamoun S."/>
            <person name="Krampis K."/>
            <person name="Lamour K.H."/>
            <person name="Lee M.K."/>
            <person name="McDonald W.H."/>
            <person name="Medina M."/>
            <person name="Meijer H.J."/>
            <person name="Nordberg E.K."/>
            <person name="Maclean D.J."/>
            <person name="Ospina-Giraldo M.D."/>
            <person name="Morris P.F."/>
            <person name="Phuntumart V."/>
            <person name="Putnam N.H."/>
            <person name="Rash S."/>
            <person name="Rose J.K."/>
            <person name="Sakihama Y."/>
            <person name="Salamov A.A."/>
            <person name="Savidor A."/>
            <person name="Scheuring C.F."/>
            <person name="Smith B.M."/>
            <person name="Sobral B.W."/>
            <person name="Terry A."/>
            <person name="Torto-Alalibo T.A."/>
            <person name="Win J."/>
            <person name="Xu Z."/>
            <person name="Zhang H."/>
            <person name="Grigoriev I.V."/>
            <person name="Rokhsar D.S."/>
            <person name="Boore J.L."/>
        </authorList>
    </citation>
    <scope>NUCLEOTIDE SEQUENCE [LARGE SCALE GENOMIC DNA]</scope>
    <source>
        <strain evidence="1 2">P6497</strain>
    </source>
</reference>
<dbReference type="AlphaFoldDB" id="G4Z0R4"/>
<sequence length="75" mass="8200">MATPLYDRVTVGAGLFGSAAAYDATKEGNHGTNRTFRVAFPNDTDTELYLTSLQLCCAIEKRCLRVRPAGRPRPP</sequence>
<keyword evidence="2" id="KW-1185">Reference proteome</keyword>
<dbReference type="InParanoid" id="G4Z0R4"/>
<organism evidence="1 2">
    <name type="scientific">Phytophthora sojae (strain P6497)</name>
    <name type="common">Soybean stem and root rot agent</name>
    <name type="synonym">Phytophthora megasperma f. sp. glycines</name>
    <dbReference type="NCBI Taxonomy" id="1094619"/>
    <lineage>
        <taxon>Eukaryota</taxon>
        <taxon>Sar</taxon>
        <taxon>Stramenopiles</taxon>
        <taxon>Oomycota</taxon>
        <taxon>Peronosporomycetes</taxon>
        <taxon>Peronosporales</taxon>
        <taxon>Peronosporaceae</taxon>
        <taxon>Phytophthora</taxon>
    </lineage>
</organism>
<dbReference type="RefSeq" id="XP_009521658.1">
    <property type="nucleotide sequence ID" value="XM_009523363.1"/>
</dbReference>
<proteinExistence type="predicted"/>
<dbReference type="GeneID" id="20645589"/>
<dbReference type="KEGG" id="psoj:PHYSODRAFT_327285"/>
<dbReference type="STRING" id="1094619.G4Z0R4"/>
<protein>
    <submittedName>
        <fullName evidence="1">Uncharacterized protein</fullName>
    </submittedName>
</protein>
<evidence type="ECO:0000313" key="2">
    <source>
        <dbReference type="Proteomes" id="UP000002640"/>
    </source>
</evidence>
<name>G4Z0R4_PHYSP</name>
<gene>
    <name evidence="1" type="ORF">PHYSODRAFT_327285</name>
</gene>
<dbReference type="Proteomes" id="UP000002640">
    <property type="component" value="Unassembled WGS sequence"/>
</dbReference>
<dbReference type="Gene3D" id="3.50.50.60">
    <property type="entry name" value="FAD/NAD(P)-binding domain"/>
    <property type="match status" value="1"/>
</dbReference>
<evidence type="ECO:0000313" key="1">
    <source>
        <dbReference type="EMBL" id="EGZ26370.1"/>
    </source>
</evidence>
<dbReference type="InterPro" id="IPR036188">
    <property type="entry name" value="FAD/NAD-bd_sf"/>
</dbReference>
<accession>G4Z0R4</accession>